<evidence type="ECO:0000256" key="14">
    <source>
        <dbReference type="RuleBase" id="RU000504"/>
    </source>
</evidence>
<dbReference type="InterPro" id="IPR011037">
    <property type="entry name" value="Pyrv_Knase-like_insert_dom_sf"/>
</dbReference>
<protein>
    <recommendedName>
        <fullName evidence="4 13">Pyruvate kinase</fullName>
        <ecNumber evidence="4 13">2.7.1.40</ecNumber>
    </recommendedName>
</protein>
<evidence type="ECO:0000256" key="2">
    <source>
        <dbReference type="ARBA" id="ARBA00004997"/>
    </source>
</evidence>
<comment type="catalytic activity">
    <reaction evidence="14">
        <text>pyruvate + ATP = phosphoenolpyruvate + ADP + H(+)</text>
        <dbReference type="Rhea" id="RHEA:18157"/>
        <dbReference type="ChEBI" id="CHEBI:15361"/>
        <dbReference type="ChEBI" id="CHEBI:15378"/>
        <dbReference type="ChEBI" id="CHEBI:30616"/>
        <dbReference type="ChEBI" id="CHEBI:58702"/>
        <dbReference type="ChEBI" id="CHEBI:456216"/>
        <dbReference type="EC" id="2.7.1.40"/>
    </reaction>
</comment>
<dbReference type="InterPro" id="IPR015813">
    <property type="entry name" value="Pyrv/PenolPyrv_kinase-like_dom"/>
</dbReference>
<evidence type="ECO:0000256" key="8">
    <source>
        <dbReference type="ARBA" id="ARBA00022777"/>
    </source>
</evidence>
<dbReference type="PRINTS" id="PR01050">
    <property type="entry name" value="PYRUVTKNASE"/>
</dbReference>
<dbReference type="GO" id="GO:0030955">
    <property type="term" value="F:potassium ion binding"/>
    <property type="evidence" value="ECO:0007669"/>
    <property type="project" value="UniProtKB-UniRule"/>
</dbReference>
<keyword evidence="6" id="KW-0479">Metal-binding</keyword>
<dbReference type="STRING" id="1120923.SAMN02746095_02929"/>
<dbReference type="InterPro" id="IPR036918">
    <property type="entry name" value="Pyrv_Knase_C_sf"/>
</dbReference>
<dbReference type="PROSITE" id="PS00110">
    <property type="entry name" value="PYRUVATE_KINASE"/>
    <property type="match status" value="1"/>
</dbReference>
<dbReference type="GO" id="GO:0004743">
    <property type="term" value="F:pyruvate kinase activity"/>
    <property type="evidence" value="ECO:0007669"/>
    <property type="project" value="UniProtKB-UniRule"/>
</dbReference>
<dbReference type="InterPro" id="IPR015793">
    <property type="entry name" value="Pyrv_Knase_brl"/>
</dbReference>
<feature type="domain" description="Pyruvate kinase barrel" evidence="15">
    <location>
        <begin position="5"/>
        <end position="322"/>
    </location>
</feature>
<dbReference type="Proteomes" id="UP000032668">
    <property type="component" value="Unassembled WGS sequence"/>
</dbReference>
<dbReference type="NCBIfam" id="NF004491">
    <property type="entry name" value="PRK05826.1"/>
    <property type="match status" value="1"/>
</dbReference>
<dbReference type="InterPro" id="IPR015795">
    <property type="entry name" value="Pyrv_Knase_C"/>
</dbReference>
<dbReference type="OrthoDB" id="9812123at2"/>
<dbReference type="InterPro" id="IPR040442">
    <property type="entry name" value="Pyrv_kinase-like_dom_sf"/>
</dbReference>
<keyword evidence="18" id="KW-1185">Reference proteome</keyword>
<dbReference type="SUPFAM" id="SSF50800">
    <property type="entry name" value="PK beta-barrel domain-like"/>
    <property type="match status" value="1"/>
</dbReference>
<keyword evidence="7" id="KW-0547">Nucleotide-binding</keyword>
<comment type="caution">
    <text evidence="17">The sequence shown here is derived from an EMBL/GenBank/DDBJ whole genome shotgun (WGS) entry which is preliminary data.</text>
</comment>
<comment type="pathway">
    <text evidence="2 14">Carbohydrate degradation; glycolysis; pyruvate from D-glyceraldehyde 3-phosphate: step 5/5.</text>
</comment>
<dbReference type="Gene3D" id="3.40.1380.20">
    <property type="entry name" value="Pyruvate kinase, C-terminal domain"/>
    <property type="match status" value="1"/>
</dbReference>
<dbReference type="NCBIfam" id="NF004978">
    <property type="entry name" value="PRK06354.1"/>
    <property type="match status" value="1"/>
</dbReference>
<evidence type="ECO:0000256" key="9">
    <source>
        <dbReference type="ARBA" id="ARBA00022840"/>
    </source>
</evidence>
<evidence type="ECO:0000256" key="12">
    <source>
        <dbReference type="ARBA" id="ARBA00023317"/>
    </source>
</evidence>
<dbReference type="Gene3D" id="3.20.20.60">
    <property type="entry name" value="Phosphoenolpyruvate-binding domains"/>
    <property type="match status" value="1"/>
</dbReference>
<proteinExistence type="inferred from homology"/>
<dbReference type="RefSeq" id="WP_048877971.1">
    <property type="nucleotide sequence ID" value="NZ_BANC01000022.1"/>
</dbReference>
<sequence length="472" mass="50472">MTTHRYAKIVATLGPSSTGYDEILALAQAGANVFRFNFSHGTHADHRLRMAFVREVEGVLGHPLAVLADLQGPKLRIGSLEPGHLDLAEGDQVIFTPAGKGDVVTDIPLPHPEIFSAARPGVVLLIDDGKMRFEVVQADDGHITARTIVGGCLLPRKGVSVVGATLPVSALTPKDYIDLKVALELGVDWIALSFVQRPEDIDELRNLAGPHVRIMAKIEKPSAVDCLEQIVERSDGIMVARGDLGVEMPVEMVPRIQRRILSTCRRLGKPVVVATQMLESMIAAATPTRAEVSDVATAIYAGADAVMLSAESASGRFPRQAVEMMASIIGDVEADEEFWKAAEKGRVVSRANVSDVICAALRETAKALQPAAIVAYTTSGNTGFRASAERPRVPLLCLVPSLEVARPLCLSWGVRPRVTAKMNGMTDVLKVANCLVLNEGVGREGQLLALTAGQPFGVAGTTNVLRVERIAR</sequence>
<keyword evidence="9" id="KW-0067">ATP-binding</keyword>
<evidence type="ECO:0000256" key="5">
    <source>
        <dbReference type="ARBA" id="ARBA00022679"/>
    </source>
</evidence>
<evidence type="ECO:0000256" key="6">
    <source>
        <dbReference type="ARBA" id="ARBA00022723"/>
    </source>
</evidence>
<dbReference type="PANTHER" id="PTHR11817">
    <property type="entry name" value="PYRUVATE KINASE"/>
    <property type="match status" value="1"/>
</dbReference>
<evidence type="ECO:0000259" key="15">
    <source>
        <dbReference type="Pfam" id="PF00224"/>
    </source>
</evidence>
<evidence type="ECO:0000313" key="17">
    <source>
        <dbReference type="EMBL" id="GAN79515.1"/>
    </source>
</evidence>
<dbReference type="AlphaFoldDB" id="A0A0D6PCM1"/>
<evidence type="ECO:0000256" key="7">
    <source>
        <dbReference type="ARBA" id="ARBA00022741"/>
    </source>
</evidence>
<keyword evidence="8 14" id="KW-0418">Kinase</keyword>
<evidence type="ECO:0000256" key="11">
    <source>
        <dbReference type="ARBA" id="ARBA00023152"/>
    </source>
</evidence>
<evidence type="ECO:0000256" key="13">
    <source>
        <dbReference type="NCBIfam" id="TIGR01064"/>
    </source>
</evidence>
<comment type="cofactor">
    <cofactor evidence="1">
        <name>K(+)</name>
        <dbReference type="ChEBI" id="CHEBI:29103"/>
    </cofactor>
</comment>
<accession>A0A0D6PCM1</accession>
<dbReference type="GO" id="GO:0005524">
    <property type="term" value="F:ATP binding"/>
    <property type="evidence" value="ECO:0007669"/>
    <property type="project" value="UniProtKB-KW"/>
</dbReference>
<comment type="similarity">
    <text evidence="3 14">Belongs to the pyruvate kinase family.</text>
</comment>
<dbReference type="UniPathway" id="UPA00109">
    <property type="reaction ID" value="UER00188"/>
</dbReference>
<organism evidence="17 18">
    <name type="scientific">Acidocella aminolytica 101 = DSM 11237</name>
    <dbReference type="NCBI Taxonomy" id="1120923"/>
    <lineage>
        <taxon>Bacteria</taxon>
        <taxon>Pseudomonadati</taxon>
        <taxon>Pseudomonadota</taxon>
        <taxon>Alphaproteobacteria</taxon>
        <taxon>Acetobacterales</taxon>
        <taxon>Acidocellaceae</taxon>
        <taxon>Acidocella</taxon>
    </lineage>
</organism>
<dbReference type="GO" id="GO:0000287">
    <property type="term" value="F:magnesium ion binding"/>
    <property type="evidence" value="ECO:0007669"/>
    <property type="project" value="UniProtKB-UniRule"/>
</dbReference>
<dbReference type="SUPFAM" id="SSF52935">
    <property type="entry name" value="PK C-terminal domain-like"/>
    <property type="match status" value="1"/>
</dbReference>
<evidence type="ECO:0000259" key="16">
    <source>
        <dbReference type="Pfam" id="PF02887"/>
    </source>
</evidence>
<dbReference type="Pfam" id="PF00224">
    <property type="entry name" value="PK"/>
    <property type="match status" value="1"/>
</dbReference>
<name>A0A0D6PCM1_9PROT</name>
<reference evidence="17 18" key="1">
    <citation type="submission" date="2012-11" db="EMBL/GenBank/DDBJ databases">
        <title>Whole genome sequence of Acidocella aminolytica 101 = DSM 11237.</title>
        <authorList>
            <person name="Azuma Y."/>
            <person name="Higashiura N."/>
            <person name="Hirakawa H."/>
            <person name="Matsushita K."/>
        </authorList>
    </citation>
    <scope>NUCLEOTIDE SEQUENCE [LARGE SCALE GENOMIC DNA]</scope>
    <source>
        <strain evidence="18">101 / DSM 11237</strain>
    </source>
</reference>
<gene>
    <name evidence="17" type="ORF">Aam_022_002</name>
</gene>
<dbReference type="SUPFAM" id="SSF51621">
    <property type="entry name" value="Phosphoenolpyruvate/pyruvate domain"/>
    <property type="match status" value="1"/>
</dbReference>
<keyword evidence="12 17" id="KW-0670">Pyruvate</keyword>
<evidence type="ECO:0000256" key="4">
    <source>
        <dbReference type="ARBA" id="ARBA00012142"/>
    </source>
</evidence>
<evidence type="ECO:0000256" key="10">
    <source>
        <dbReference type="ARBA" id="ARBA00022842"/>
    </source>
</evidence>
<dbReference type="EC" id="2.7.1.40" evidence="4 13"/>
<dbReference type="NCBIfam" id="TIGR01064">
    <property type="entry name" value="pyruv_kin"/>
    <property type="match status" value="1"/>
</dbReference>
<feature type="domain" description="Pyruvate kinase C-terminal" evidence="16">
    <location>
        <begin position="356"/>
        <end position="467"/>
    </location>
</feature>
<dbReference type="EMBL" id="BANC01000022">
    <property type="protein sequence ID" value="GAN79515.1"/>
    <property type="molecule type" value="Genomic_DNA"/>
</dbReference>
<evidence type="ECO:0000256" key="1">
    <source>
        <dbReference type="ARBA" id="ARBA00001958"/>
    </source>
</evidence>
<dbReference type="InterPro" id="IPR001697">
    <property type="entry name" value="Pyr_Knase"/>
</dbReference>
<keyword evidence="11 14" id="KW-0324">Glycolysis</keyword>
<keyword evidence="5 14" id="KW-0808">Transferase</keyword>
<dbReference type="Gene3D" id="2.40.33.10">
    <property type="entry name" value="PK beta-barrel domain-like"/>
    <property type="match status" value="1"/>
</dbReference>
<dbReference type="GO" id="GO:0016301">
    <property type="term" value="F:kinase activity"/>
    <property type="evidence" value="ECO:0007669"/>
    <property type="project" value="UniProtKB-KW"/>
</dbReference>
<evidence type="ECO:0000313" key="18">
    <source>
        <dbReference type="Proteomes" id="UP000032668"/>
    </source>
</evidence>
<dbReference type="InterPro" id="IPR015806">
    <property type="entry name" value="Pyrv_Knase_insert_dom_sf"/>
</dbReference>
<evidence type="ECO:0000256" key="3">
    <source>
        <dbReference type="ARBA" id="ARBA00008663"/>
    </source>
</evidence>
<keyword evidence="10 14" id="KW-0460">Magnesium</keyword>
<dbReference type="InterPro" id="IPR018209">
    <property type="entry name" value="Pyrv_Knase_AS"/>
</dbReference>
<dbReference type="Pfam" id="PF02887">
    <property type="entry name" value="PK_C"/>
    <property type="match status" value="1"/>
</dbReference>